<reference evidence="4" key="1">
    <citation type="journal article" date="2019" name="Int. J. Syst. Evol. Microbiol.">
        <title>The Global Catalogue of Microorganisms (GCM) 10K type strain sequencing project: providing services to taxonomists for standard genome sequencing and annotation.</title>
        <authorList>
            <consortium name="The Broad Institute Genomics Platform"/>
            <consortium name="The Broad Institute Genome Sequencing Center for Infectious Disease"/>
            <person name="Wu L."/>
            <person name="Ma J."/>
        </authorList>
    </citation>
    <scope>NUCLEOTIDE SEQUENCE [LARGE SCALE GENOMIC DNA]</scope>
    <source>
        <strain evidence="4">JCM 18063</strain>
    </source>
</reference>
<dbReference type="Pfam" id="PF01569">
    <property type="entry name" value="PAP2"/>
    <property type="match status" value="1"/>
</dbReference>
<sequence length="233" mass="25698">MNTFVHRYELDTSRPTVRSAARDAATRALLPAVVGWLVLIGVGFLIVGPLDDYPEGNAVEQWFADHRTPTMNTVSEWVGHLGMTEVVIGVTALTVAILWWRTRQWWFAVVPALAVSLQSLLFITSSALVGRERPDVEKLDEAPPTSSFPSGHTGASTALWLTMAMLAQRIENQVLRTVVTVVCTAIPFAVGISRIYRGMHGPLDVVFGILNGVLCLVVAWWYLRRDTSKARVS</sequence>
<comment type="caution">
    <text evidence="3">The sequence shown here is derived from an EMBL/GenBank/DDBJ whole genome shotgun (WGS) entry which is preliminary data.</text>
</comment>
<evidence type="ECO:0000259" key="2">
    <source>
        <dbReference type="SMART" id="SM00014"/>
    </source>
</evidence>
<evidence type="ECO:0000256" key="1">
    <source>
        <dbReference type="SAM" id="Phobius"/>
    </source>
</evidence>
<dbReference type="PANTHER" id="PTHR14969:SF13">
    <property type="entry name" value="AT30094P"/>
    <property type="match status" value="1"/>
</dbReference>
<keyword evidence="4" id="KW-1185">Reference proteome</keyword>
<feature type="transmembrane region" description="Helical" evidence="1">
    <location>
        <begin position="106"/>
        <end position="129"/>
    </location>
</feature>
<name>A0ABP8YJE8_9MICO</name>
<dbReference type="InterPro" id="IPR000326">
    <property type="entry name" value="PAP2/HPO"/>
</dbReference>
<feature type="transmembrane region" description="Helical" evidence="1">
    <location>
        <begin position="174"/>
        <end position="193"/>
    </location>
</feature>
<accession>A0ABP8YJE8</accession>
<dbReference type="InterPro" id="IPR036938">
    <property type="entry name" value="PAP2/HPO_sf"/>
</dbReference>
<feature type="domain" description="Phosphatidic acid phosphatase type 2/haloperoxidase" evidence="2">
    <location>
        <begin position="107"/>
        <end position="220"/>
    </location>
</feature>
<feature type="transmembrane region" description="Helical" evidence="1">
    <location>
        <begin position="77"/>
        <end position="99"/>
    </location>
</feature>
<feature type="transmembrane region" description="Helical" evidence="1">
    <location>
        <begin position="205"/>
        <end position="223"/>
    </location>
</feature>
<feature type="transmembrane region" description="Helical" evidence="1">
    <location>
        <begin position="28"/>
        <end position="47"/>
    </location>
</feature>
<dbReference type="Gene3D" id="1.20.144.10">
    <property type="entry name" value="Phosphatidic acid phosphatase type 2/haloperoxidase"/>
    <property type="match status" value="1"/>
</dbReference>
<feature type="transmembrane region" description="Helical" evidence="1">
    <location>
        <begin position="149"/>
        <end position="167"/>
    </location>
</feature>
<keyword evidence="1" id="KW-0812">Transmembrane</keyword>
<dbReference type="Proteomes" id="UP001500956">
    <property type="component" value="Unassembled WGS sequence"/>
</dbReference>
<keyword evidence="1" id="KW-1133">Transmembrane helix</keyword>
<evidence type="ECO:0000313" key="4">
    <source>
        <dbReference type="Proteomes" id="UP001500956"/>
    </source>
</evidence>
<gene>
    <name evidence="3" type="ORF">GCM10023216_23030</name>
</gene>
<organism evidence="3 4">
    <name type="scientific">Isoptericola chiayiensis</name>
    <dbReference type="NCBI Taxonomy" id="579446"/>
    <lineage>
        <taxon>Bacteria</taxon>
        <taxon>Bacillati</taxon>
        <taxon>Actinomycetota</taxon>
        <taxon>Actinomycetes</taxon>
        <taxon>Micrococcales</taxon>
        <taxon>Promicromonosporaceae</taxon>
        <taxon>Isoptericola</taxon>
    </lineage>
</organism>
<keyword evidence="1" id="KW-0472">Membrane</keyword>
<dbReference type="PANTHER" id="PTHR14969">
    <property type="entry name" value="SPHINGOSINE-1-PHOSPHATE PHOSPHOHYDROLASE"/>
    <property type="match status" value="1"/>
</dbReference>
<dbReference type="RefSeq" id="WP_172150619.1">
    <property type="nucleotide sequence ID" value="NZ_BAABID010000009.1"/>
</dbReference>
<dbReference type="EMBL" id="BAABID010000009">
    <property type="protein sequence ID" value="GAA4730593.1"/>
    <property type="molecule type" value="Genomic_DNA"/>
</dbReference>
<dbReference type="SMART" id="SM00014">
    <property type="entry name" value="acidPPc"/>
    <property type="match status" value="1"/>
</dbReference>
<protein>
    <submittedName>
        <fullName evidence="3">Phosphatase PAP2 family protein</fullName>
    </submittedName>
</protein>
<evidence type="ECO:0000313" key="3">
    <source>
        <dbReference type="EMBL" id="GAA4730593.1"/>
    </source>
</evidence>
<proteinExistence type="predicted"/>
<dbReference type="CDD" id="cd03392">
    <property type="entry name" value="PAP2_like_2"/>
    <property type="match status" value="1"/>
</dbReference>
<dbReference type="SUPFAM" id="SSF48317">
    <property type="entry name" value="Acid phosphatase/Vanadium-dependent haloperoxidase"/>
    <property type="match status" value="1"/>
</dbReference>